<comment type="caution">
    <text evidence="2">The sequence shown here is derived from an EMBL/GenBank/DDBJ whole genome shotgun (WGS) entry which is preliminary data.</text>
</comment>
<sequence length="439" mass="47852">MTIRLSEPSSLSHSQSLSTISTTSSSLSTISSRISDSSPPTKRVPSSRTHSPRGRVSTPNKLTPSSHSQPTLAMSIIAPSPRTPQQQGTSSRIQRPHSPPPRPSSRSERLLRDTLRKDNTLRTTATSRARSRSRSTCSDCDDDDDFFQPVLVFQSSRRNSAASIRNFQSKSFYVPNENEDSSYAQLLRSGSDSCAKGYPIAPVQQEKLDECLSTSLPRSYVLGSDAAPHEAVLRSRLERVLHRGMREEERRIKRSPDEESSSASPPSSARSLSNSYTNSQSSEKPHVTAHDVEPFILPSISSKHGRGHRYSRSTSVAYSQKSPRSPQSQGETSPWMTTPLPPSPFSTPTKKSPSSPYATPSPHSPKPAILSSFSSANSHVPVNPPQFDLRAASQACKQVSGYVSFASVAGLGAPPGVADDDVSVKEPQRGRGRGRWWVF</sequence>
<keyword evidence="3" id="KW-1185">Reference proteome</keyword>
<feature type="compositionally biased region" description="Basic and acidic residues" evidence="1">
    <location>
        <begin position="105"/>
        <end position="120"/>
    </location>
</feature>
<feature type="compositionally biased region" description="Low complexity" evidence="1">
    <location>
        <begin position="1"/>
        <end position="38"/>
    </location>
</feature>
<dbReference type="AlphaFoldDB" id="A0A9P6ZGR6"/>
<protein>
    <submittedName>
        <fullName evidence="2">Uncharacterized protein</fullName>
    </submittedName>
</protein>
<feature type="region of interest" description="Disordered" evidence="1">
    <location>
        <begin position="245"/>
        <end position="377"/>
    </location>
</feature>
<reference evidence="2" key="1">
    <citation type="journal article" date="2020" name="New Phytol.">
        <title>Comparative genomics reveals dynamic genome evolution in host specialist ectomycorrhizal fungi.</title>
        <authorList>
            <person name="Lofgren L.A."/>
            <person name="Nguyen N.H."/>
            <person name="Vilgalys R."/>
            <person name="Ruytinx J."/>
            <person name="Liao H.L."/>
            <person name="Branco S."/>
            <person name="Kuo A."/>
            <person name="LaButti K."/>
            <person name="Lipzen A."/>
            <person name="Andreopoulos W."/>
            <person name="Pangilinan J."/>
            <person name="Riley R."/>
            <person name="Hundley H."/>
            <person name="Na H."/>
            <person name="Barry K."/>
            <person name="Grigoriev I.V."/>
            <person name="Stajich J.E."/>
            <person name="Kennedy P.G."/>
        </authorList>
    </citation>
    <scope>NUCLEOTIDE SEQUENCE</scope>
    <source>
        <strain evidence="2">DOB743</strain>
    </source>
</reference>
<feature type="compositionally biased region" description="Basic and acidic residues" evidence="1">
    <location>
        <begin position="283"/>
        <end position="293"/>
    </location>
</feature>
<evidence type="ECO:0000313" key="3">
    <source>
        <dbReference type="Proteomes" id="UP000714275"/>
    </source>
</evidence>
<accession>A0A9P6ZGR6</accession>
<feature type="compositionally biased region" description="Low complexity" evidence="1">
    <location>
        <begin position="261"/>
        <end position="282"/>
    </location>
</feature>
<organism evidence="2 3">
    <name type="scientific">Suillus placidus</name>
    <dbReference type="NCBI Taxonomy" id="48579"/>
    <lineage>
        <taxon>Eukaryota</taxon>
        <taxon>Fungi</taxon>
        <taxon>Dikarya</taxon>
        <taxon>Basidiomycota</taxon>
        <taxon>Agaricomycotina</taxon>
        <taxon>Agaricomycetes</taxon>
        <taxon>Agaricomycetidae</taxon>
        <taxon>Boletales</taxon>
        <taxon>Suillineae</taxon>
        <taxon>Suillaceae</taxon>
        <taxon>Suillus</taxon>
    </lineage>
</organism>
<feature type="compositionally biased region" description="Polar residues" evidence="1">
    <location>
        <begin position="57"/>
        <end position="72"/>
    </location>
</feature>
<feature type="region of interest" description="Disordered" evidence="1">
    <location>
        <begin position="1"/>
        <end position="139"/>
    </location>
</feature>
<gene>
    <name evidence="2" type="ORF">EV702DRAFT_70508</name>
</gene>
<feature type="region of interest" description="Disordered" evidence="1">
    <location>
        <begin position="412"/>
        <end position="433"/>
    </location>
</feature>
<dbReference type="EMBL" id="JABBWD010000108">
    <property type="protein sequence ID" value="KAG1765373.1"/>
    <property type="molecule type" value="Genomic_DNA"/>
</dbReference>
<feature type="compositionally biased region" description="Basic and acidic residues" evidence="1">
    <location>
        <begin position="245"/>
        <end position="257"/>
    </location>
</feature>
<feature type="compositionally biased region" description="Polar residues" evidence="1">
    <location>
        <begin position="312"/>
        <end position="336"/>
    </location>
</feature>
<dbReference type="OrthoDB" id="3067719at2759"/>
<evidence type="ECO:0000313" key="2">
    <source>
        <dbReference type="EMBL" id="KAG1765373.1"/>
    </source>
</evidence>
<evidence type="ECO:0000256" key="1">
    <source>
        <dbReference type="SAM" id="MobiDB-lite"/>
    </source>
</evidence>
<feature type="compositionally biased region" description="Low complexity" evidence="1">
    <location>
        <begin position="122"/>
        <end position="138"/>
    </location>
</feature>
<dbReference type="Proteomes" id="UP000714275">
    <property type="component" value="Unassembled WGS sequence"/>
</dbReference>
<feature type="compositionally biased region" description="Low complexity" evidence="1">
    <location>
        <begin position="346"/>
        <end position="361"/>
    </location>
</feature>
<name>A0A9P6ZGR6_9AGAM</name>
<proteinExistence type="predicted"/>